<accession>A0A7J4IZV7</accession>
<keyword evidence="1" id="KW-0175">Coiled coil</keyword>
<protein>
    <recommendedName>
        <fullName evidence="4">Thioredoxin family protein</fullName>
    </recommendedName>
</protein>
<dbReference type="EMBL" id="DUGC01000116">
    <property type="protein sequence ID" value="HIH10434.1"/>
    <property type="molecule type" value="Genomic_DNA"/>
</dbReference>
<evidence type="ECO:0000313" key="3">
    <source>
        <dbReference type="Proteomes" id="UP000565078"/>
    </source>
</evidence>
<gene>
    <name evidence="2" type="ORF">HA254_07260</name>
</gene>
<dbReference type="Proteomes" id="UP000565078">
    <property type="component" value="Unassembled WGS sequence"/>
</dbReference>
<evidence type="ECO:0000256" key="1">
    <source>
        <dbReference type="SAM" id="Coils"/>
    </source>
</evidence>
<name>A0A7J4IZV7_9ARCH</name>
<organism evidence="2 3">
    <name type="scientific">Candidatus Iainarchaeum sp</name>
    <dbReference type="NCBI Taxonomy" id="3101447"/>
    <lineage>
        <taxon>Archaea</taxon>
        <taxon>Candidatus Iainarchaeota</taxon>
        <taxon>Candidatus Iainarchaeia</taxon>
        <taxon>Candidatus Iainarchaeales</taxon>
        <taxon>Candidatus Iainarchaeaceae</taxon>
        <taxon>Candidatus Iainarchaeum</taxon>
    </lineage>
</organism>
<dbReference type="AlphaFoldDB" id="A0A7J4IZV7"/>
<reference evidence="3" key="1">
    <citation type="journal article" date="2020" name="bioRxiv">
        <title>A rank-normalized archaeal taxonomy based on genome phylogeny resolves widespread incomplete and uneven classifications.</title>
        <authorList>
            <person name="Rinke C."/>
            <person name="Chuvochina M."/>
            <person name="Mussig A.J."/>
            <person name="Chaumeil P.-A."/>
            <person name="Waite D.W."/>
            <person name="Whitman W.B."/>
            <person name="Parks D.H."/>
            <person name="Hugenholtz P."/>
        </authorList>
    </citation>
    <scope>NUCLEOTIDE SEQUENCE [LARGE SCALE GENOMIC DNA]</scope>
</reference>
<evidence type="ECO:0008006" key="4">
    <source>
        <dbReference type="Google" id="ProtNLM"/>
    </source>
</evidence>
<comment type="caution">
    <text evidence="2">The sequence shown here is derived from an EMBL/GenBank/DDBJ whole genome shotgun (WGS) entry which is preliminary data.</text>
</comment>
<feature type="coiled-coil region" evidence="1">
    <location>
        <begin position="24"/>
        <end position="51"/>
    </location>
</feature>
<sequence length="230" mass="25628">MVNKYLKALILTIVLLALGLWLMNSIEERRIAAVARELEELSLDADQTQQLLFYETVFGSNAEICPVLSGLIGAQEEKTKDVLAKFEAVNASGASLDVRTLRRKYLNENVRLYLFVEKYRQECNDTNRTSVLYFFTEKTFNPDEAAQQKVLDSIVNDCPHVRVFALPHDEGIPVADVIISKYGIASYPSLVINGEKITGLRAKGELVGKLGCGIGDANITRERLFDQPSA</sequence>
<proteinExistence type="predicted"/>
<evidence type="ECO:0000313" key="2">
    <source>
        <dbReference type="EMBL" id="HIH10434.1"/>
    </source>
</evidence>